<dbReference type="EMBL" id="LAZR01063558">
    <property type="protein sequence ID" value="KKK59281.1"/>
    <property type="molecule type" value="Genomic_DNA"/>
</dbReference>
<keyword evidence="1" id="KW-0812">Transmembrane</keyword>
<proteinExistence type="predicted"/>
<feature type="non-terminal residue" evidence="2">
    <location>
        <position position="1"/>
    </location>
</feature>
<comment type="caution">
    <text evidence="2">The sequence shown here is derived from an EMBL/GenBank/DDBJ whole genome shotgun (WGS) entry which is preliminary data.</text>
</comment>
<gene>
    <name evidence="2" type="ORF">LCGC14_3035980</name>
</gene>
<sequence length="80" mass="8485">SDTKVIEAVEVHETRITEAVPIILKSPLKTTGAISVILKRPLTTGLWLGIGFIIAPIVVTIFITLAAIFIAGALSAPVFF</sequence>
<organism evidence="2">
    <name type="scientific">marine sediment metagenome</name>
    <dbReference type="NCBI Taxonomy" id="412755"/>
    <lineage>
        <taxon>unclassified sequences</taxon>
        <taxon>metagenomes</taxon>
        <taxon>ecological metagenomes</taxon>
    </lineage>
</organism>
<keyword evidence="1" id="KW-1133">Transmembrane helix</keyword>
<dbReference type="AlphaFoldDB" id="A0A0F8ZH08"/>
<name>A0A0F8ZH08_9ZZZZ</name>
<reference evidence="2" key="1">
    <citation type="journal article" date="2015" name="Nature">
        <title>Complex archaea that bridge the gap between prokaryotes and eukaryotes.</title>
        <authorList>
            <person name="Spang A."/>
            <person name="Saw J.H."/>
            <person name="Jorgensen S.L."/>
            <person name="Zaremba-Niedzwiedzka K."/>
            <person name="Martijn J."/>
            <person name="Lind A.E."/>
            <person name="van Eijk R."/>
            <person name="Schleper C."/>
            <person name="Guy L."/>
            <person name="Ettema T.J."/>
        </authorList>
    </citation>
    <scope>NUCLEOTIDE SEQUENCE</scope>
</reference>
<feature type="transmembrane region" description="Helical" evidence="1">
    <location>
        <begin position="46"/>
        <end position="74"/>
    </location>
</feature>
<keyword evidence="1" id="KW-0472">Membrane</keyword>
<accession>A0A0F8ZH08</accession>
<evidence type="ECO:0000256" key="1">
    <source>
        <dbReference type="SAM" id="Phobius"/>
    </source>
</evidence>
<protein>
    <submittedName>
        <fullName evidence="2">Uncharacterized protein</fullName>
    </submittedName>
</protein>
<evidence type="ECO:0000313" key="2">
    <source>
        <dbReference type="EMBL" id="KKK59281.1"/>
    </source>
</evidence>